<dbReference type="Pfam" id="PF04500">
    <property type="entry name" value="FLYWCH"/>
    <property type="match status" value="1"/>
</dbReference>
<dbReference type="VEuPathDB" id="VectorBase:PPAI004445"/>
<dbReference type="AlphaFoldDB" id="A0A1B0GN83"/>
<dbReference type="EMBL" id="AJVK01013077">
    <property type="status" value="NOT_ANNOTATED_CDS"/>
    <property type="molecule type" value="Genomic_DNA"/>
</dbReference>
<keyword evidence="1" id="KW-0479">Metal-binding</keyword>
<accession>A0A1B0GN83</accession>
<evidence type="ECO:0000313" key="4">
    <source>
        <dbReference type="EnsemblMetazoa" id="PPAI004445-PA"/>
    </source>
</evidence>
<sequence length="148" mass="16953">MFFFSILLSENTNLSFVTGFRGSRKLKIGDYSFTKNKVSGFKTYWSCARAALCKCKARVVTVYENGVQSAIIRCSTHNHRNNKELHWILNEEDRHPVSFVTGQRGSTLLGSSMCRARAVTIRNKDEDVLISRTKYHNHVCAYRKTMGH</sequence>
<proteinExistence type="predicted"/>
<dbReference type="GO" id="GO:0008270">
    <property type="term" value="F:zinc ion binding"/>
    <property type="evidence" value="ECO:0007669"/>
    <property type="project" value="UniProtKB-KW"/>
</dbReference>
<keyword evidence="2" id="KW-0863">Zinc-finger</keyword>
<protein>
    <submittedName>
        <fullName evidence="4">Uncharacterized protein</fullName>
    </submittedName>
</protein>
<dbReference type="Proteomes" id="UP000092462">
    <property type="component" value="Unassembled WGS sequence"/>
</dbReference>
<evidence type="ECO:0000313" key="5">
    <source>
        <dbReference type="Proteomes" id="UP000092462"/>
    </source>
</evidence>
<reference evidence="4" key="1">
    <citation type="submission" date="2022-08" db="UniProtKB">
        <authorList>
            <consortium name="EnsemblMetazoa"/>
        </authorList>
    </citation>
    <scope>IDENTIFICATION</scope>
    <source>
        <strain evidence="4">Israel</strain>
    </source>
</reference>
<name>A0A1B0GN83_PHLPP</name>
<keyword evidence="3" id="KW-0862">Zinc</keyword>
<organism evidence="4 5">
    <name type="scientific">Phlebotomus papatasi</name>
    <name type="common">Sandfly</name>
    <dbReference type="NCBI Taxonomy" id="29031"/>
    <lineage>
        <taxon>Eukaryota</taxon>
        <taxon>Metazoa</taxon>
        <taxon>Ecdysozoa</taxon>
        <taxon>Arthropoda</taxon>
        <taxon>Hexapoda</taxon>
        <taxon>Insecta</taxon>
        <taxon>Pterygota</taxon>
        <taxon>Neoptera</taxon>
        <taxon>Endopterygota</taxon>
        <taxon>Diptera</taxon>
        <taxon>Nematocera</taxon>
        <taxon>Psychodoidea</taxon>
        <taxon>Psychodidae</taxon>
        <taxon>Phlebotomus</taxon>
        <taxon>Phlebotomus</taxon>
    </lineage>
</organism>
<dbReference type="InterPro" id="IPR007588">
    <property type="entry name" value="Znf_FLYWCH"/>
</dbReference>
<dbReference type="Gene3D" id="2.20.25.240">
    <property type="match status" value="1"/>
</dbReference>
<keyword evidence="5" id="KW-1185">Reference proteome</keyword>
<evidence type="ECO:0000256" key="1">
    <source>
        <dbReference type="ARBA" id="ARBA00022723"/>
    </source>
</evidence>
<dbReference type="VEuPathDB" id="VectorBase:PPAPM1_005231"/>
<evidence type="ECO:0000256" key="3">
    <source>
        <dbReference type="ARBA" id="ARBA00022833"/>
    </source>
</evidence>
<evidence type="ECO:0000256" key="2">
    <source>
        <dbReference type="ARBA" id="ARBA00022771"/>
    </source>
</evidence>
<dbReference type="EnsemblMetazoa" id="PPAI004445-RA">
    <property type="protein sequence ID" value="PPAI004445-PA"/>
    <property type="gene ID" value="PPAI004445"/>
</dbReference>